<dbReference type="SUPFAM" id="SSF52016">
    <property type="entry name" value="LeuD/IlvD-like"/>
    <property type="match status" value="1"/>
</dbReference>
<name>A0A402ASX9_9CHLR</name>
<keyword evidence="4" id="KW-0408">Iron</keyword>
<dbReference type="GO" id="GO:0046872">
    <property type="term" value="F:metal ion binding"/>
    <property type="evidence" value="ECO:0007669"/>
    <property type="project" value="UniProtKB-KW"/>
</dbReference>
<proteinExistence type="inferred from homology"/>
<gene>
    <name evidence="10" type="ORF">KDK_59890</name>
</gene>
<evidence type="ECO:0000259" key="9">
    <source>
        <dbReference type="Pfam" id="PF24877"/>
    </source>
</evidence>
<feature type="domain" description="Dihydroxy-acid/6-phosphogluconate dehydratase C-terminal" evidence="9">
    <location>
        <begin position="370"/>
        <end position="563"/>
    </location>
</feature>
<protein>
    <submittedName>
        <fullName evidence="10">Dihydroxy-acid dehydratase</fullName>
    </submittedName>
</protein>
<evidence type="ECO:0000256" key="3">
    <source>
        <dbReference type="ARBA" id="ARBA00022723"/>
    </source>
</evidence>
<keyword evidence="7" id="KW-0100">Branched-chain amino acid biosynthesis</keyword>
<dbReference type="RefSeq" id="WP_218032109.1">
    <property type="nucleotide sequence ID" value="NZ_BIFS01000002.1"/>
</dbReference>
<dbReference type="Proteomes" id="UP000287188">
    <property type="component" value="Unassembled WGS sequence"/>
</dbReference>
<dbReference type="SUPFAM" id="SSF143975">
    <property type="entry name" value="IlvD/EDD N-terminal domain-like"/>
    <property type="match status" value="1"/>
</dbReference>
<evidence type="ECO:0000256" key="1">
    <source>
        <dbReference type="ARBA" id="ARBA00006486"/>
    </source>
</evidence>
<evidence type="ECO:0000256" key="6">
    <source>
        <dbReference type="ARBA" id="ARBA00023239"/>
    </source>
</evidence>
<organism evidence="10 11">
    <name type="scientific">Dictyobacter kobayashii</name>
    <dbReference type="NCBI Taxonomy" id="2014872"/>
    <lineage>
        <taxon>Bacteria</taxon>
        <taxon>Bacillati</taxon>
        <taxon>Chloroflexota</taxon>
        <taxon>Ktedonobacteria</taxon>
        <taxon>Ktedonobacterales</taxon>
        <taxon>Dictyobacteraceae</taxon>
        <taxon>Dictyobacter</taxon>
    </lineage>
</organism>
<dbReference type="PROSITE" id="PS00886">
    <property type="entry name" value="ILVD_EDD_1"/>
    <property type="match status" value="1"/>
</dbReference>
<dbReference type="GO" id="GO:0016836">
    <property type="term" value="F:hydro-lyase activity"/>
    <property type="evidence" value="ECO:0007669"/>
    <property type="project" value="UniProtKB-ARBA"/>
</dbReference>
<dbReference type="InterPro" id="IPR042096">
    <property type="entry name" value="Dihydro-acid_dehy_C"/>
</dbReference>
<dbReference type="Pfam" id="PF24877">
    <property type="entry name" value="ILV_EDD_C"/>
    <property type="match status" value="1"/>
</dbReference>
<dbReference type="NCBIfam" id="NF004784">
    <property type="entry name" value="PRK06131.1"/>
    <property type="match status" value="1"/>
</dbReference>
<keyword evidence="3" id="KW-0479">Metal-binding</keyword>
<keyword evidence="2" id="KW-0001">2Fe-2S</keyword>
<keyword evidence="6" id="KW-0456">Lyase</keyword>
<keyword evidence="7" id="KW-0028">Amino-acid biosynthesis</keyword>
<sequence length="586" mass="63781">METRPTHAQKAVIQLRSQEWFEGRDELGLQSRSVLRSLGWSREFFTGKPVIGIANSWSELNNCNSGLKAVAEAVKRSVIAAGGLPLEFNTMSLGEELMKPSAMLYRNLLAMELEETLRAYPIDGVVLLTGCDKITPAQLMGAASANLPAIQVCAGPRIAGRWRGHEIASGTELWHYLDKYRTGGITEQDWQELEEHYACGIGTCNTMGTASTMTVLSEALGMMLPGTATIAATDTRRLAAAEASGRRIVELVQQDLRPAQIMTRAAFENALRVYTSIGGSTNAVIHLIAIAKRLRVPLTLDDFDTFARTTPMLLNVQPSGAKLLHDFDAAGGMPALMHEIRDLLHLECLTVTGQALQETVDAVSYRDAAVIFSRHEPLAPSGSIAVLRGNLAPRGAVIRTTTASAQLKQHSGPALVFENYTDLLARIDRPDLPVDANSVLVLRNAGAVGVPGLPEWGSIPIPEKLLRQGVQDMVRISDSRMSGTSSGTVVLHVTPEAAIGGPLALVQDGDIIELDIEQRTLTLHVSEEELQRRRSDWMPPRQMHGRGYPRLYAEHVLQPDEGCDFDFLLPQSEADLAFQPPIVGRS</sequence>
<comment type="similarity">
    <text evidence="1">Belongs to the IlvD/Edd family.</text>
</comment>
<feature type="domain" description="Dihydroxy-acid/6-phosphogluconate dehydratase N-terminal" evidence="8">
    <location>
        <begin position="48"/>
        <end position="358"/>
    </location>
</feature>
<evidence type="ECO:0000313" key="10">
    <source>
        <dbReference type="EMBL" id="GCE22189.1"/>
    </source>
</evidence>
<evidence type="ECO:0000256" key="4">
    <source>
        <dbReference type="ARBA" id="ARBA00023004"/>
    </source>
</evidence>
<dbReference type="EMBL" id="BIFS01000002">
    <property type="protein sequence ID" value="GCE22189.1"/>
    <property type="molecule type" value="Genomic_DNA"/>
</dbReference>
<evidence type="ECO:0000256" key="5">
    <source>
        <dbReference type="ARBA" id="ARBA00023014"/>
    </source>
</evidence>
<dbReference type="Gene3D" id="3.50.30.80">
    <property type="entry name" value="IlvD/EDD C-terminal domain-like"/>
    <property type="match status" value="1"/>
</dbReference>
<evidence type="ECO:0000256" key="2">
    <source>
        <dbReference type="ARBA" id="ARBA00022714"/>
    </source>
</evidence>
<comment type="caution">
    <text evidence="10">The sequence shown here is derived from an EMBL/GenBank/DDBJ whole genome shotgun (WGS) entry which is preliminary data.</text>
</comment>
<dbReference type="Pfam" id="PF00920">
    <property type="entry name" value="ILVD_EDD_N"/>
    <property type="match status" value="1"/>
</dbReference>
<reference evidence="11" key="1">
    <citation type="submission" date="2018-12" db="EMBL/GenBank/DDBJ databases">
        <title>Tengunoibacter tsumagoiensis gen. nov., sp. nov., Dictyobacter kobayashii sp. nov., D. alpinus sp. nov., and D. joshuensis sp. nov. and description of Dictyobacteraceae fam. nov. within the order Ktedonobacterales isolated from Tengu-no-mugimeshi.</title>
        <authorList>
            <person name="Wang C.M."/>
            <person name="Zheng Y."/>
            <person name="Sakai Y."/>
            <person name="Toyoda A."/>
            <person name="Minakuchi Y."/>
            <person name="Abe K."/>
            <person name="Yokota A."/>
            <person name="Yabe S."/>
        </authorList>
    </citation>
    <scope>NUCLEOTIDE SEQUENCE [LARGE SCALE GENOMIC DNA]</scope>
    <source>
        <strain evidence="11">Uno11</strain>
    </source>
</reference>
<dbReference type="NCBIfam" id="NF009560">
    <property type="entry name" value="PRK13017.1"/>
    <property type="match status" value="1"/>
</dbReference>
<dbReference type="GO" id="GO:0009082">
    <property type="term" value="P:branched-chain amino acid biosynthetic process"/>
    <property type="evidence" value="ECO:0007669"/>
    <property type="project" value="UniProtKB-KW"/>
</dbReference>
<dbReference type="AlphaFoldDB" id="A0A402ASX9"/>
<dbReference type="InterPro" id="IPR000581">
    <property type="entry name" value="ILV_EDD_N"/>
</dbReference>
<dbReference type="InterPro" id="IPR020558">
    <property type="entry name" value="DiOHA_6PGluconate_deHydtase_CS"/>
</dbReference>
<evidence type="ECO:0000313" key="11">
    <source>
        <dbReference type="Proteomes" id="UP000287188"/>
    </source>
</evidence>
<dbReference type="InterPro" id="IPR052352">
    <property type="entry name" value="Sugar_Degrad_Dehydratases"/>
</dbReference>
<evidence type="ECO:0000259" key="8">
    <source>
        <dbReference type="Pfam" id="PF00920"/>
    </source>
</evidence>
<keyword evidence="5" id="KW-0411">Iron-sulfur</keyword>
<accession>A0A402ASX9</accession>
<dbReference type="InterPro" id="IPR056740">
    <property type="entry name" value="ILV_EDD_C"/>
</dbReference>
<keyword evidence="11" id="KW-1185">Reference proteome</keyword>
<dbReference type="PANTHER" id="PTHR43183:SF1">
    <property type="entry name" value="HYPOTHETICAL DIHYDROXY-ACID DEHYDRATASE (EUROFUNG)-RELATED"/>
    <property type="match status" value="1"/>
</dbReference>
<dbReference type="InterPro" id="IPR037237">
    <property type="entry name" value="IlvD/EDD_N"/>
</dbReference>
<dbReference type="GO" id="GO:0051537">
    <property type="term" value="F:2 iron, 2 sulfur cluster binding"/>
    <property type="evidence" value="ECO:0007669"/>
    <property type="project" value="UniProtKB-KW"/>
</dbReference>
<dbReference type="PANTHER" id="PTHR43183">
    <property type="entry name" value="HYPOTHETICAL DIHYDROXYACID DEHYDRATASE (EUROFUNG)-RELATED"/>
    <property type="match status" value="1"/>
</dbReference>
<dbReference type="FunFam" id="3.50.30.80:FF:000001">
    <property type="entry name" value="Dihydroxy-acid dehydratase"/>
    <property type="match status" value="1"/>
</dbReference>
<evidence type="ECO:0000256" key="7">
    <source>
        <dbReference type="ARBA" id="ARBA00023304"/>
    </source>
</evidence>